<evidence type="ECO:0000313" key="2">
    <source>
        <dbReference type="Proteomes" id="UP000245711"/>
    </source>
</evidence>
<accession>A0A2S2BZ72</accession>
<dbReference type="InterPro" id="IPR023393">
    <property type="entry name" value="START-like_dom_sf"/>
</dbReference>
<dbReference type="EMBL" id="CP021354">
    <property type="protein sequence ID" value="AWK73902.1"/>
    <property type="molecule type" value="Genomic_DNA"/>
</dbReference>
<organism evidence="1 2">
    <name type="scientific">Rhodococcus oxybenzonivorans</name>
    <dbReference type="NCBI Taxonomy" id="1990687"/>
    <lineage>
        <taxon>Bacteria</taxon>
        <taxon>Bacillati</taxon>
        <taxon>Actinomycetota</taxon>
        <taxon>Actinomycetes</taxon>
        <taxon>Mycobacteriales</taxon>
        <taxon>Nocardiaceae</taxon>
        <taxon>Rhodococcus</taxon>
    </lineage>
</organism>
<proteinExistence type="predicted"/>
<reference evidence="1 2" key="1">
    <citation type="submission" date="2017-05" db="EMBL/GenBank/DDBJ databases">
        <title>Isolation of Rhodococcus sp. S2-17 biodegrading of BP-3.</title>
        <authorList>
            <person name="Lee Y."/>
            <person name="Kim K.H."/>
            <person name="Chun B.H."/>
            <person name="Jung H.S."/>
            <person name="Jeon C.O."/>
        </authorList>
    </citation>
    <scope>NUCLEOTIDE SEQUENCE [LARGE SCALE GENOMIC DNA]</scope>
    <source>
        <strain evidence="1 2">S2-17</strain>
    </source>
</reference>
<dbReference type="Gene3D" id="3.30.530.20">
    <property type="match status" value="1"/>
</dbReference>
<dbReference type="AlphaFoldDB" id="A0A2S2BZ72"/>
<dbReference type="Proteomes" id="UP000245711">
    <property type="component" value="Chromosome"/>
</dbReference>
<dbReference type="OrthoDB" id="6024794at2"/>
<protein>
    <recommendedName>
        <fullName evidence="3">SRPBCC family protein</fullName>
    </recommendedName>
</protein>
<dbReference type="PANTHER" id="PTHR39332:SF7">
    <property type="entry name" value="SRPBCC FAMILY PROTEIN"/>
    <property type="match status" value="1"/>
</dbReference>
<dbReference type="PANTHER" id="PTHR39332">
    <property type="entry name" value="BLL4707 PROTEIN"/>
    <property type="match status" value="1"/>
</dbReference>
<dbReference type="CDD" id="cd07821">
    <property type="entry name" value="PYR_PYL_RCAR_like"/>
    <property type="match status" value="1"/>
</dbReference>
<dbReference type="KEGG" id="roz:CBI38_22405"/>
<evidence type="ECO:0000313" key="1">
    <source>
        <dbReference type="EMBL" id="AWK73902.1"/>
    </source>
</evidence>
<sequence>MHTTIACIIVCKSLRQKGTLMRRVYVSTIFDQPIDVVWASLGDFHRVDKWIRIVHASSVEGAGTEQLPTIGSIRRLTVGEDRHTTRERLVSYDSRARRMTYDLPDAPPFGMTEYLGTIHAVPVTDSHKTFVEWYGQYTCASADEAPTIEDKLRGIYTVFLGDLRDHLTEMASVTPVA</sequence>
<evidence type="ECO:0008006" key="3">
    <source>
        <dbReference type="Google" id="ProtNLM"/>
    </source>
</evidence>
<dbReference type="InterPro" id="IPR019587">
    <property type="entry name" value="Polyketide_cyclase/dehydratase"/>
</dbReference>
<dbReference type="SUPFAM" id="SSF55961">
    <property type="entry name" value="Bet v1-like"/>
    <property type="match status" value="1"/>
</dbReference>
<gene>
    <name evidence="1" type="ORF">CBI38_22405</name>
</gene>
<keyword evidence="2" id="KW-1185">Reference proteome</keyword>
<dbReference type="Pfam" id="PF10604">
    <property type="entry name" value="Polyketide_cyc2"/>
    <property type="match status" value="1"/>
</dbReference>
<name>A0A2S2BZ72_9NOCA</name>